<protein>
    <recommendedName>
        <fullName evidence="3">Helicase HerA central domain-containing protein</fullName>
    </recommendedName>
</protein>
<dbReference type="EMBL" id="PNYC01000001">
    <property type="protein sequence ID" value="PMS38480.1"/>
    <property type="molecule type" value="Genomic_DNA"/>
</dbReference>
<gene>
    <name evidence="1" type="ORF">C0Z20_00925</name>
</gene>
<evidence type="ECO:0008006" key="3">
    <source>
        <dbReference type="Google" id="ProtNLM"/>
    </source>
</evidence>
<reference evidence="1 2" key="1">
    <citation type="submission" date="2018-01" db="EMBL/GenBank/DDBJ databases">
        <title>Whole genome analyses suggest that Burkholderia sensu lato contains two further novel genera in the rhizoxinica-symbiotica group Mycetohabitans gen. nov., and Trinickia gen. nov.: implications for the evolution of diazotrophy and nodulation in the Burkholderiaceae.</title>
        <authorList>
            <person name="Estrada-de los Santos P."/>
            <person name="Palmer M."/>
            <person name="Chavez-Ramirez B."/>
            <person name="Beukes C."/>
            <person name="Steenkamp E.T."/>
            <person name="Hirsch A.M."/>
            <person name="Manyaka P."/>
            <person name="Maluk M."/>
            <person name="Lafos M."/>
            <person name="Crook M."/>
            <person name="Gross E."/>
            <person name="Simon M.F."/>
            <person name="Bueno dos Reis Junior F."/>
            <person name="Poole P.S."/>
            <person name="Venter S.N."/>
            <person name="James E.K."/>
        </authorList>
    </citation>
    <scope>NUCLEOTIDE SEQUENCE [LARGE SCALE GENOMIC DNA]</scope>
    <source>
        <strain evidence="1 2">JPY 581</strain>
    </source>
</reference>
<accession>A0A2N7XA63</accession>
<dbReference type="InterPro" id="IPR027417">
    <property type="entry name" value="P-loop_NTPase"/>
</dbReference>
<dbReference type="Gene3D" id="3.40.50.300">
    <property type="entry name" value="P-loop containing nucleotide triphosphate hydrolases"/>
    <property type="match status" value="1"/>
</dbReference>
<dbReference type="Proteomes" id="UP000235777">
    <property type="component" value="Unassembled WGS sequence"/>
</dbReference>
<comment type="caution">
    <text evidence="1">The sequence shown here is derived from an EMBL/GenBank/DDBJ whole genome shotgun (WGS) entry which is preliminary data.</text>
</comment>
<name>A0A2N7XA63_9BURK</name>
<sequence>MATAPEHGVDAKAHIEAVLGVTGTGKSHYVKQQLRKKRPKRLIVFDPEEEWGEFGRYTTKLQDVIAGCEAAGPTGALRLVFLPSPDPATAVKQFDTLCRIAFHAERVTFVVDELKLVTTPSRSPVGWGMLTGRGRKRGIVIYGLSQRPASIDKDFLGNCTAVRTGRLPYRNDAEAVAKCVGAPVEEIQTLPDYHWIRRDAATGQVTRGKP</sequence>
<organism evidence="1 2">
    <name type="scientific">Trinickia symbiotica</name>
    <dbReference type="NCBI Taxonomy" id="863227"/>
    <lineage>
        <taxon>Bacteria</taxon>
        <taxon>Pseudomonadati</taxon>
        <taxon>Pseudomonadota</taxon>
        <taxon>Betaproteobacteria</taxon>
        <taxon>Burkholderiales</taxon>
        <taxon>Burkholderiaceae</taxon>
        <taxon>Trinickia</taxon>
    </lineage>
</organism>
<dbReference type="STRING" id="863227.GCA_000373005_01074"/>
<dbReference type="RefSeq" id="WP_018439604.1">
    <property type="nucleotide sequence ID" value="NZ_KB890165.1"/>
</dbReference>
<dbReference type="AlphaFoldDB" id="A0A2N7XA63"/>
<dbReference type="SUPFAM" id="SSF52540">
    <property type="entry name" value="P-loop containing nucleoside triphosphate hydrolases"/>
    <property type="match status" value="1"/>
</dbReference>
<evidence type="ECO:0000313" key="2">
    <source>
        <dbReference type="Proteomes" id="UP000235777"/>
    </source>
</evidence>
<proteinExistence type="predicted"/>
<keyword evidence="2" id="KW-1185">Reference proteome</keyword>
<evidence type="ECO:0000313" key="1">
    <source>
        <dbReference type="EMBL" id="PMS38480.1"/>
    </source>
</evidence>
<dbReference type="OrthoDB" id="8588365at2"/>